<proteinExistence type="predicted"/>
<accession>A0A815C1F8</accession>
<sequence>MVTYSSATLVDGIVTISWDQNEQVPIIDRFLTGDTQIQLKILCRESSLNTSVTRELIKKKLYKLNEKVTDTNIIIRGRIGRVVGCLPMQSDPFISTTQEDKNTEKKLLQIYYDLMWKEMEQMTFTAKQSDCDYSGTHLVIEQYSDIKKPEISPQQAIKLRSQQANINKNKRNRRATNDISSPLANSVRLSTGTLLTWADGFYLIEIYRPEIIGSYSSELDIDV</sequence>
<comment type="caution">
    <text evidence="1">The sequence shown here is derived from an EMBL/GenBank/DDBJ whole genome shotgun (WGS) entry which is preliminary data.</text>
</comment>
<name>A0A815C1F8_9BILA</name>
<dbReference type="AlphaFoldDB" id="A0A815C1F8"/>
<evidence type="ECO:0000313" key="1">
    <source>
        <dbReference type="EMBL" id="CAF1277776.1"/>
    </source>
</evidence>
<evidence type="ECO:0000313" key="2">
    <source>
        <dbReference type="Proteomes" id="UP000663864"/>
    </source>
</evidence>
<dbReference type="Proteomes" id="UP000663864">
    <property type="component" value="Unassembled WGS sequence"/>
</dbReference>
<protein>
    <submittedName>
        <fullName evidence="1">Uncharacterized protein</fullName>
    </submittedName>
</protein>
<reference evidence="1" key="1">
    <citation type="submission" date="2021-02" db="EMBL/GenBank/DDBJ databases">
        <authorList>
            <person name="Nowell W R."/>
        </authorList>
    </citation>
    <scope>NUCLEOTIDE SEQUENCE</scope>
</reference>
<dbReference type="EMBL" id="CAJNOT010002040">
    <property type="protein sequence ID" value="CAF1277776.1"/>
    <property type="molecule type" value="Genomic_DNA"/>
</dbReference>
<feature type="non-terminal residue" evidence="1">
    <location>
        <position position="223"/>
    </location>
</feature>
<gene>
    <name evidence="1" type="ORF">ZHD862_LOCUS26764</name>
</gene>
<organism evidence="1 2">
    <name type="scientific">Rotaria sordida</name>
    <dbReference type="NCBI Taxonomy" id="392033"/>
    <lineage>
        <taxon>Eukaryota</taxon>
        <taxon>Metazoa</taxon>
        <taxon>Spiralia</taxon>
        <taxon>Gnathifera</taxon>
        <taxon>Rotifera</taxon>
        <taxon>Eurotatoria</taxon>
        <taxon>Bdelloidea</taxon>
        <taxon>Philodinida</taxon>
        <taxon>Philodinidae</taxon>
        <taxon>Rotaria</taxon>
    </lineage>
</organism>